<dbReference type="PANTHER" id="PTHR10720">
    <property type="entry name" value="HEME OXYGENASE"/>
    <property type="match status" value="1"/>
</dbReference>
<evidence type="ECO:0000256" key="5">
    <source>
        <dbReference type="PIRSR" id="PIRSR000343-2"/>
    </source>
</evidence>
<comment type="caution">
    <text evidence="7">The sequence shown here is derived from an EMBL/GenBank/DDBJ whole genome shotgun (WGS) entry which is preliminary data.</text>
</comment>
<dbReference type="CDD" id="cd19165">
    <property type="entry name" value="HemeO"/>
    <property type="match status" value="1"/>
</dbReference>
<dbReference type="GO" id="GO:0004392">
    <property type="term" value="F:heme oxygenase (decyclizing) activity"/>
    <property type="evidence" value="ECO:0007669"/>
    <property type="project" value="InterPro"/>
</dbReference>
<evidence type="ECO:0000256" key="3">
    <source>
        <dbReference type="ARBA" id="ARBA00023004"/>
    </source>
</evidence>
<feature type="binding site" evidence="4">
    <location>
        <position position="17"/>
    </location>
    <ligand>
        <name>heme b</name>
        <dbReference type="ChEBI" id="CHEBI:60344"/>
    </ligand>
</feature>
<evidence type="ECO:0000256" key="4">
    <source>
        <dbReference type="PIRSR" id="PIRSR000343-1"/>
    </source>
</evidence>
<name>A0A9P5VJI8_9FUNG</name>
<dbReference type="InterPro" id="IPR016084">
    <property type="entry name" value="Haem_Oase-like_multi-hlx"/>
</dbReference>
<dbReference type="GO" id="GO:0046872">
    <property type="term" value="F:metal ion binding"/>
    <property type="evidence" value="ECO:0007669"/>
    <property type="project" value="UniProtKB-KW"/>
</dbReference>
<sequence>MSSPSVTETSLLTDELRLKTRGLHGKMDRIVQLGLFTVLDYKIYRQILLSFYYIFKTFEEEYERHLAQENPDPWLKHTYTPEMKRTAVFEQDLEYFYGPDWREQTAPNNQTLEYMSHIRDISKRHPERLVAFPSTLYLGIFFGGMITRSKIIRSTKFFPSPPEKQLGGEHDNGIAIFTFCNKDEKSDHYGQKEDPNKIKALLKGRLNTIPGIDTEKEKLRRDQIGQEAIEIFTRNIDIMSSARGMSQVWMRWLLYALVYSAIAVALFQMVFRRSNEERLEL</sequence>
<feature type="transmembrane region" description="Helical" evidence="6">
    <location>
        <begin position="129"/>
        <end position="147"/>
    </location>
</feature>
<keyword evidence="6" id="KW-0812">Transmembrane</keyword>
<keyword evidence="6" id="KW-1133">Transmembrane helix</keyword>
<dbReference type="EMBL" id="JAAAUY010000636">
    <property type="protein sequence ID" value="KAF9327717.1"/>
    <property type="molecule type" value="Genomic_DNA"/>
</dbReference>
<dbReference type="Gene3D" id="1.20.910.10">
    <property type="entry name" value="Heme oxygenase-like"/>
    <property type="match status" value="1"/>
</dbReference>
<keyword evidence="8" id="KW-1185">Reference proteome</keyword>
<dbReference type="PRINTS" id="PR00088">
    <property type="entry name" value="HAEMOXYGNASE"/>
</dbReference>
<dbReference type="InterPro" id="IPR016053">
    <property type="entry name" value="Haem_Oase-like"/>
</dbReference>
<feature type="transmembrane region" description="Helical" evidence="6">
    <location>
        <begin position="252"/>
        <end position="271"/>
    </location>
</feature>
<accession>A0A9P5VJI8</accession>
<evidence type="ECO:0000313" key="8">
    <source>
        <dbReference type="Proteomes" id="UP000696485"/>
    </source>
</evidence>
<dbReference type="PIRSF" id="PIRSF000343">
    <property type="entry name" value="Haem_Oase"/>
    <property type="match status" value="1"/>
</dbReference>
<keyword evidence="6" id="KW-0472">Membrane</keyword>
<evidence type="ECO:0000256" key="6">
    <source>
        <dbReference type="SAM" id="Phobius"/>
    </source>
</evidence>
<dbReference type="GO" id="GO:0006788">
    <property type="term" value="P:heme oxidation"/>
    <property type="evidence" value="ECO:0007669"/>
    <property type="project" value="InterPro"/>
</dbReference>
<protein>
    <submittedName>
        <fullName evidence="7">Heme oxygenase</fullName>
    </submittedName>
</protein>
<keyword evidence="2 5" id="KW-0479">Metal-binding</keyword>
<dbReference type="InterPro" id="IPR002051">
    <property type="entry name" value="Haem_Oase"/>
</dbReference>
<keyword evidence="1 4" id="KW-0349">Heme</keyword>
<evidence type="ECO:0000256" key="2">
    <source>
        <dbReference type="ARBA" id="ARBA00022723"/>
    </source>
</evidence>
<dbReference type="SUPFAM" id="SSF48613">
    <property type="entry name" value="Heme oxygenase-like"/>
    <property type="match status" value="1"/>
</dbReference>
<keyword evidence="3 5" id="KW-0408">Iron</keyword>
<organism evidence="7 8">
    <name type="scientific">Podila minutissima</name>
    <dbReference type="NCBI Taxonomy" id="64525"/>
    <lineage>
        <taxon>Eukaryota</taxon>
        <taxon>Fungi</taxon>
        <taxon>Fungi incertae sedis</taxon>
        <taxon>Mucoromycota</taxon>
        <taxon>Mortierellomycotina</taxon>
        <taxon>Mortierellomycetes</taxon>
        <taxon>Mortierellales</taxon>
        <taxon>Mortierellaceae</taxon>
        <taxon>Podila</taxon>
    </lineage>
</organism>
<evidence type="ECO:0000256" key="1">
    <source>
        <dbReference type="ARBA" id="ARBA00022617"/>
    </source>
</evidence>
<reference evidence="7" key="1">
    <citation type="journal article" date="2020" name="Fungal Divers.">
        <title>Resolving the Mortierellaceae phylogeny through synthesis of multi-gene phylogenetics and phylogenomics.</title>
        <authorList>
            <person name="Vandepol N."/>
            <person name="Liber J."/>
            <person name="Desiro A."/>
            <person name="Na H."/>
            <person name="Kennedy M."/>
            <person name="Barry K."/>
            <person name="Grigoriev I.V."/>
            <person name="Miller A.N."/>
            <person name="O'Donnell K."/>
            <person name="Stajich J.E."/>
            <person name="Bonito G."/>
        </authorList>
    </citation>
    <scope>NUCLEOTIDE SEQUENCE</scope>
    <source>
        <strain evidence="7">NVP1</strain>
    </source>
</reference>
<gene>
    <name evidence="7" type="primary">HMX1</name>
    <name evidence="7" type="ORF">BG006_009017</name>
</gene>
<feature type="binding site" description="axial binding residue" evidence="5">
    <location>
        <position position="24"/>
    </location>
    <ligand>
        <name>heme b</name>
        <dbReference type="ChEBI" id="CHEBI:60344"/>
    </ligand>
    <ligandPart>
        <name>Fe</name>
        <dbReference type="ChEBI" id="CHEBI:18248"/>
    </ligandPart>
</feature>
<evidence type="ECO:0000313" key="7">
    <source>
        <dbReference type="EMBL" id="KAF9327717.1"/>
    </source>
</evidence>
<dbReference type="Proteomes" id="UP000696485">
    <property type="component" value="Unassembled WGS sequence"/>
</dbReference>
<dbReference type="AlphaFoldDB" id="A0A9P5VJI8"/>
<dbReference type="Pfam" id="PF01126">
    <property type="entry name" value="Heme_oxygenase"/>
    <property type="match status" value="1"/>
</dbReference>
<dbReference type="PANTHER" id="PTHR10720:SF0">
    <property type="entry name" value="HEME OXYGENASE"/>
    <property type="match status" value="1"/>
</dbReference>
<proteinExistence type="predicted"/>